<dbReference type="PROSITE" id="PS00039">
    <property type="entry name" value="DEAD_ATP_HELICASE"/>
    <property type="match status" value="1"/>
</dbReference>
<dbReference type="Pfam" id="PF00270">
    <property type="entry name" value="DEAD"/>
    <property type="match status" value="1"/>
</dbReference>
<sequence>MKARTHGRTRASTRACSLSAGVWPGKSLGGSRCSCAAPQPKLSRRLNFQQRIPLELLFKLASTHLNHIRPSTIHSTPSLTVCANSKIKMAEGGIDRKADEKLTFSTSKEVTVHPTFESMSLKESLLRGIYAYGYESPSAVQSRAIVQICKGRDTIAQAQSGTGKTATFSISMLQVIDTAVRETQALVLSPTRELATQIQSVVMALGDYMNVQCHACIGGTNVGEDIRKLDYGQHIVSGTPGRVADMIRRRHLRTRHIKMLVLDEADELLNQGFREQIYDVYRYLPPATQVVVVSATLPHDVLTMTTKFMTDPVRILVKRDELTLEGLKQYFIAVEKEDWKFDTLCDLYDTLTITQAVIFCNTRRKVDWLTDKMREANFTVSSMHGDMPQKERDSIMQDFRQGNSRVLISTDVWARGIDVQQVSLVINYDLPSNRENYIHRIGRSGRFGRKGVAINFVTTEDVRILRDIELYYSTQIDEMPMNVADLIA</sequence>
<dbReference type="Gene3D" id="3.40.50.300">
    <property type="entry name" value="P-loop containing nucleotide triphosphate hydrolases"/>
    <property type="match status" value="2"/>
</dbReference>
<protein>
    <recommendedName>
        <fullName evidence="1">RNA helicase</fullName>
        <ecNumber evidence="1">3.6.4.13</ecNumber>
    </recommendedName>
</protein>
<evidence type="ECO:0000256" key="3">
    <source>
        <dbReference type="ARBA" id="ARBA00022801"/>
    </source>
</evidence>
<dbReference type="Proteomes" id="UP001323405">
    <property type="component" value="Unassembled WGS sequence"/>
</dbReference>
<feature type="domain" description="Helicase C-terminal" evidence="10">
    <location>
        <begin position="326"/>
        <end position="487"/>
    </location>
</feature>
<feature type="domain" description="Helicase ATP-binding" evidence="9">
    <location>
        <begin position="145"/>
        <end position="315"/>
    </location>
</feature>
<evidence type="ECO:0000313" key="13">
    <source>
        <dbReference type="Proteomes" id="UP001323405"/>
    </source>
</evidence>
<reference evidence="12 13" key="1">
    <citation type="journal article" date="2023" name="bioRxiv">
        <title>High-quality genome assemblies of four members of thePodospora anserinaspecies complex.</title>
        <authorList>
            <person name="Ament-Velasquez S.L."/>
            <person name="Vogan A.A."/>
            <person name="Wallerman O."/>
            <person name="Hartmann F."/>
            <person name="Gautier V."/>
            <person name="Silar P."/>
            <person name="Giraud T."/>
            <person name="Johannesson H."/>
        </authorList>
    </citation>
    <scope>NUCLEOTIDE SEQUENCE [LARGE SCALE GENOMIC DNA]</scope>
    <source>
        <strain evidence="12 13">CBS 415.72m</strain>
    </source>
</reference>
<dbReference type="PANTHER" id="PTHR47958">
    <property type="entry name" value="ATP-DEPENDENT RNA HELICASE DBP3"/>
    <property type="match status" value="1"/>
</dbReference>
<proteinExistence type="inferred from homology"/>
<name>A0ABR0GLY0_9PEZI</name>
<dbReference type="InterPro" id="IPR000629">
    <property type="entry name" value="RNA-helicase_DEAD-box_CS"/>
</dbReference>
<dbReference type="EC" id="3.6.4.13" evidence="1"/>
<evidence type="ECO:0000256" key="5">
    <source>
        <dbReference type="ARBA" id="ARBA00022840"/>
    </source>
</evidence>
<evidence type="ECO:0000256" key="8">
    <source>
        <dbReference type="RuleBase" id="RU000492"/>
    </source>
</evidence>
<dbReference type="GeneID" id="87907508"/>
<evidence type="ECO:0000256" key="2">
    <source>
        <dbReference type="ARBA" id="ARBA00022741"/>
    </source>
</evidence>
<comment type="similarity">
    <text evidence="8">Belongs to the DEAD box helicase family.</text>
</comment>
<evidence type="ECO:0000313" key="12">
    <source>
        <dbReference type="EMBL" id="KAK4656747.1"/>
    </source>
</evidence>
<dbReference type="PROSITE" id="PS51194">
    <property type="entry name" value="HELICASE_CTER"/>
    <property type="match status" value="1"/>
</dbReference>
<dbReference type="GO" id="GO:0003724">
    <property type="term" value="F:RNA helicase activity"/>
    <property type="evidence" value="ECO:0007669"/>
    <property type="project" value="UniProtKB-EC"/>
</dbReference>
<dbReference type="InterPro" id="IPR014014">
    <property type="entry name" value="RNA_helicase_DEAD_Q_motif"/>
</dbReference>
<keyword evidence="5 8" id="KW-0067">ATP-binding</keyword>
<evidence type="ECO:0000259" key="10">
    <source>
        <dbReference type="PROSITE" id="PS51194"/>
    </source>
</evidence>
<dbReference type="EMBL" id="JAFFHA010000004">
    <property type="protein sequence ID" value="KAK4656747.1"/>
    <property type="molecule type" value="Genomic_DNA"/>
</dbReference>
<keyword evidence="4 8" id="KW-0347">Helicase</keyword>
<feature type="short sequence motif" description="Q motif" evidence="7">
    <location>
        <begin position="114"/>
        <end position="142"/>
    </location>
</feature>
<evidence type="ECO:0000256" key="7">
    <source>
        <dbReference type="PROSITE-ProRule" id="PRU00552"/>
    </source>
</evidence>
<evidence type="ECO:0000256" key="1">
    <source>
        <dbReference type="ARBA" id="ARBA00012552"/>
    </source>
</evidence>
<evidence type="ECO:0000256" key="6">
    <source>
        <dbReference type="ARBA" id="ARBA00047984"/>
    </source>
</evidence>
<comment type="catalytic activity">
    <reaction evidence="6">
        <text>ATP + H2O = ADP + phosphate + H(+)</text>
        <dbReference type="Rhea" id="RHEA:13065"/>
        <dbReference type="ChEBI" id="CHEBI:15377"/>
        <dbReference type="ChEBI" id="CHEBI:15378"/>
        <dbReference type="ChEBI" id="CHEBI:30616"/>
        <dbReference type="ChEBI" id="CHEBI:43474"/>
        <dbReference type="ChEBI" id="CHEBI:456216"/>
        <dbReference type="EC" id="3.6.4.13"/>
    </reaction>
</comment>
<dbReference type="Pfam" id="PF00271">
    <property type="entry name" value="Helicase_C"/>
    <property type="match status" value="1"/>
</dbReference>
<dbReference type="PROSITE" id="PS51192">
    <property type="entry name" value="HELICASE_ATP_BIND_1"/>
    <property type="match status" value="1"/>
</dbReference>
<dbReference type="RefSeq" id="XP_062745722.1">
    <property type="nucleotide sequence ID" value="XM_062887601.1"/>
</dbReference>
<accession>A0ABR0GLY0</accession>
<keyword evidence="3 8" id="KW-0378">Hydrolase</keyword>
<evidence type="ECO:0000259" key="9">
    <source>
        <dbReference type="PROSITE" id="PS51192"/>
    </source>
</evidence>
<evidence type="ECO:0000259" key="11">
    <source>
        <dbReference type="PROSITE" id="PS51195"/>
    </source>
</evidence>
<dbReference type="InterPro" id="IPR011545">
    <property type="entry name" value="DEAD/DEAH_box_helicase_dom"/>
</dbReference>
<feature type="domain" description="DEAD-box RNA helicase Q" evidence="11">
    <location>
        <begin position="114"/>
        <end position="142"/>
    </location>
</feature>
<keyword evidence="2 8" id="KW-0547">Nucleotide-binding</keyword>
<evidence type="ECO:0000256" key="4">
    <source>
        <dbReference type="ARBA" id="ARBA00022806"/>
    </source>
</evidence>
<dbReference type="PROSITE" id="PS51195">
    <property type="entry name" value="Q_MOTIF"/>
    <property type="match status" value="1"/>
</dbReference>
<dbReference type="InterPro" id="IPR014001">
    <property type="entry name" value="Helicase_ATP-bd"/>
</dbReference>
<dbReference type="GO" id="GO:0016787">
    <property type="term" value="F:hydrolase activity"/>
    <property type="evidence" value="ECO:0007669"/>
    <property type="project" value="UniProtKB-KW"/>
</dbReference>
<dbReference type="CDD" id="cd18045">
    <property type="entry name" value="DEADc_EIF4AIII_DDX48"/>
    <property type="match status" value="1"/>
</dbReference>
<keyword evidence="13" id="KW-1185">Reference proteome</keyword>
<gene>
    <name evidence="12" type="primary">FAL1</name>
    <name evidence="12" type="ORF">QC762_206970</name>
</gene>
<dbReference type="InterPro" id="IPR001650">
    <property type="entry name" value="Helicase_C-like"/>
</dbReference>
<dbReference type="CDD" id="cd18787">
    <property type="entry name" value="SF2_C_DEAD"/>
    <property type="match status" value="1"/>
</dbReference>
<organism evidence="12 13">
    <name type="scientific">Podospora pseudocomata</name>
    <dbReference type="NCBI Taxonomy" id="2093779"/>
    <lineage>
        <taxon>Eukaryota</taxon>
        <taxon>Fungi</taxon>
        <taxon>Dikarya</taxon>
        <taxon>Ascomycota</taxon>
        <taxon>Pezizomycotina</taxon>
        <taxon>Sordariomycetes</taxon>
        <taxon>Sordariomycetidae</taxon>
        <taxon>Sordariales</taxon>
        <taxon>Podosporaceae</taxon>
        <taxon>Podospora</taxon>
    </lineage>
</organism>
<dbReference type="SMART" id="SM00487">
    <property type="entry name" value="DEXDc"/>
    <property type="match status" value="1"/>
</dbReference>
<dbReference type="InterPro" id="IPR027417">
    <property type="entry name" value="P-loop_NTPase"/>
</dbReference>
<dbReference type="SMART" id="SM00490">
    <property type="entry name" value="HELICc"/>
    <property type="match status" value="1"/>
</dbReference>
<dbReference type="SUPFAM" id="SSF52540">
    <property type="entry name" value="P-loop containing nucleoside triphosphate hydrolases"/>
    <property type="match status" value="2"/>
</dbReference>
<comment type="caution">
    <text evidence="12">The sequence shown here is derived from an EMBL/GenBank/DDBJ whole genome shotgun (WGS) entry which is preliminary data.</text>
</comment>